<dbReference type="EMBL" id="BATB01000084">
    <property type="protein sequence ID" value="GAD57389.1"/>
    <property type="molecule type" value="Genomic_DNA"/>
</dbReference>
<keyword evidence="3" id="KW-1185">Reference proteome</keyword>
<sequence>MALAVCLLLPCSGAFADTGLRAELFTAYETPAFFAEGRDPFLQDDTQLELRQRARASAARVSGRVDDALPIFGGTAKARLLSLIAAAEAGGAGYDAVQHGARHRPARAPTRMTLRDIFDWVAATPGQPHAIGRYQFIPATLRGLVRRSGLSLDTRFTPHTQDRLADLLLADAGLARFERGAMDRRSFMNNLARIWAGLPASHGRSHYHGVAGNRATISWASFERGISAIYR</sequence>
<dbReference type="Gene3D" id="1.10.530.10">
    <property type="match status" value="1"/>
</dbReference>
<evidence type="ECO:0000313" key="2">
    <source>
        <dbReference type="EMBL" id="GAD57389.1"/>
    </source>
</evidence>
<reference evidence="2" key="1">
    <citation type="journal article" date="2013" name="Genome Announc.">
        <title>Draft Genome Sequence of Loktanella cinnabarina LL-001T, Isolated from Deep-Sea Floor Sediment.</title>
        <authorList>
            <person name="Nishi S."/>
            <person name="Tsubouchi T."/>
            <person name="Takaki Y."/>
            <person name="Koyanagi R."/>
            <person name="Satoh N."/>
            <person name="Maruyama T."/>
            <person name="Hatada Y."/>
        </authorList>
    </citation>
    <scope>NUCLEOTIDE SEQUENCE [LARGE SCALE GENOMIC DNA]</scope>
    <source>
        <strain evidence="2">LL-001</strain>
    </source>
</reference>
<accession>U3AI93</accession>
<name>U3AI93_9RHOB</name>
<dbReference type="STRING" id="1337093.MBELCI_3441"/>
<dbReference type="AlphaFoldDB" id="U3AI93"/>
<gene>
    <name evidence="2" type="ORF">MBELCI_3441</name>
</gene>
<protein>
    <submittedName>
        <fullName evidence="2">Uncharacterized protein</fullName>
    </submittedName>
</protein>
<dbReference type="InterPro" id="IPR023346">
    <property type="entry name" value="Lysozyme-like_dom_sf"/>
</dbReference>
<organism evidence="2 3">
    <name type="scientific">Limimaricola cinnabarinus LL-001</name>
    <dbReference type="NCBI Taxonomy" id="1337093"/>
    <lineage>
        <taxon>Bacteria</taxon>
        <taxon>Pseudomonadati</taxon>
        <taxon>Pseudomonadota</taxon>
        <taxon>Alphaproteobacteria</taxon>
        <taxon>Rhodobacterales</taxon>
        <taxon>Paracoccaceae</taxon>
        <taxon>Limimaricola</taxon>
    </lineage>
</organism>
<evidence type="ECO:0000313" key="3">
    <source>
        <dbReference type="Proteomes" id="UP000016566"/>
    </source>
</evidence>
<feature type="signal peptide" evidence="1">
    <location>
        <begin position="1"/>
        <end position="16"/>
    </location>
</feature>
<dbReference type="eggNOG" id="COG4678">
    <property type="taxonomic scope" value="Bacteria"/>
</dbReference>
<dbReference type="Proteomes" id="UP000016566">
    <property type="component" value="Unassembled WGS sequence"/>
</dbReference>
<dbReference type="SUPFAM" id="SSF53955">
    <property type="entry name" value="Lysozyme-like"/>
    <property type="match status" value="1"/>
</dbReference>
<feature type="chain" id="PRO_5004639504" evidence="1">
    <location>
        <begin position="17"/>
        <end position="231"/>
    </location>
</feature>
<keyword evidence="1" id="KW-0732">Signal</keyword>
<comment type="caution">
    <text evidence="2">The sequence shown here is derived from an EMBL/GenBank/DDBJ whole genome shotgun (WGS) entry which is preliminary data.</text>
</comment>
<proteinExistence type="predicted"/>
<evidence type="ECO:0000256" key="1">
    <source>
        <dbReference type="SAM" id="SignalP"/>
    </source>
</evidence>